<name>A0A8S5TGJ3_9CAUD</name>
<organism evidence="1">
    <name type="scientific">Myoviridae sp. ctIty1</name>
    <dbReference type="NCBI Taxonomy" id="2827673"/>
    <lineage>
        <taxon>Viruses</taxon>
        <taxon>Duplodnaviria</taxon>
        <taxon>Heunggongvirae</taxon>
        <taxon>Uroviricota</taxon>
        <taxon>Caudoviricetes</taxon>
    </lineage>
</organism>
<accession>A0A8S5TGJ3</accession>
<proteinExistence type="predicted"/>
<reference evidence="1" key="1">
    <citation type="journal article" date="2021" name="Proc. Natl. Acad. Sci. U.S.A.">
        <title>A Catalog of Tens of Thousands of Viruses from Human Metagenomes Reveals Hidden Associations with Chronic Diseases.</title>
        <authorList>
            <person name="Tisza M.J."/>
            <person name="Buck C.B."/>
        </authorList>
    </citation>
    <scope>NUCLEOTIDE SEQUENCE</scope>
    <source>
        <strain evidence="1">CtIty1</strain>
    </source>
</reference>
<dbReference type="EMBL" id="BK032823">
    <property type="protein sequence ID" value="DAF62264.1"/>
    <property type="molecule type" value="Genomic_DNA"/>
</dbReference>
<protein>
    <submittedName>
        <fullName evidence="1">Uncharacterized protein</fullName>
    </submittedName>
</protein>
<evidence type="ECO:0000313" key="1">
    <source>
        <dbReference type="EMBL" id="DAF62264.1"/>
    </source>
</evidence>
<sequence>MNHKERILIGKALLKFDNGALPFDIQSRILSKLNDYKEYLIYRELENIIASNGIDTDISDTVDLPVEEEAASISLSNGVLDELFKTCIRNNKGMFDTALNVDIPFVKYLVKINSPFIMLKEELTKEKYPMTYKQYVDIRRFLGARKNTKEIFSDLYDEYCRFRAEIAVPYLRTVGSSLNNNVGNVTEFRRFIKSMQSNSLRPYTSKYFFYINNGEYPTSIILPNMVKNGITRGNDLDRDRRA</sequence>